<dbReference type="InterPro" id="IPR006141">
    <property type="entry name" value="Intein_N"/>
</dbReference>
<proteinExistence type="predicted"/>
<organism evidence="1">
    <name type="scientific">marine sediment metagenome</name>
    <dbReference type="NCBI Taxonomy" id="412755"/>
    <lineage>
        <taxon>unclassified sequences</taxon>
        <taxon>metagenomes</taxon>
        <taxon>ecological metagenomes</taxon>
    </lineage>
</organism>
<accession>X1HMS4</accession>
<protein>
    <submittedName>
        <fullName evidence="1">Uncharacterized protein</fullName>
    </submittedName>
</protein>
<dbReference type="GO" id="GO:0016539">
    <property type="term" value="P:intein-mediated protein splicing"/>
    <property type="evidence" value="ECO:0007669"/>
    <property type="project" value="InterPro"/>
</dbReference>
<gene>
    <name evidence="1" type="ORF">S03H2_28224</name>
</gene>
<dbReference type="PROSITE" id="PS50817">
    <property type="entry name" value="INTEIN_N_TER"/>
    <property type="match status" value="1"/>
</dbReference>
<dbReference type="EMBL" id="BARU01017001">
    <property type="protein sequence ID" value="GAH55134.1"/>
    <property type="molecule type" value="Genomic_DNA"/>
</dbReference>
<dbReference type="AlphaFoldDB" id="X1HMS4"/>
<dbReference type="SUPFAM" id="SSF51294">
    <property type="entry name" value="Hedgehog/intein (Hint) domain"/>
    <property type="match status" value="1"/>
</dbReference>
<dbReference type="InterPro" id="IPR036844">
    <property type="entry name" value="Hint_dom_sf"/>
</dbReference>
<reference evidence="1" key="1">
    <citation type="journal article" date="2014" name="Front. Microbiol.">
        <title>High frequency of phylogenetically diverse reductive dehalogenase-homologous genes in deep subseafloor sedimentary metagenomes.</title>
        <authorList>
            <person name="Kawai M."/>
            <person name="Futagami T."/>
            <person name="Toyoda A."/>
            <person name="Takaki Y."/>
            <person name="Nishi S."/>
            <person name="Hori S."/>
            <person name="Arai W."/>
            <person name="Tsubouchi T."/>
            <person name="Morono Y."/>
            <person name="Uchiyama I."/>
            <person name="Ito T."/>
            <person name="Fujiyama A."/>
            <person name="Inagaki F."/>
            <person name="Takami H."/>
        </authorList>
    </citation>
    <scope>NUCLEOTIDE SEQUENCE</scope>
    <source>
        <strain evidence="1">Expedition CK06-06</strain>
    </source>
</reference>
<dbReference type="Gene3D" id="2.170.16.10">
    <property type="entry name" value="Hedgehog/Intein (Hint) domain"/>
    <property type="match status" value="1"/>
</dbReference>
<name>X1HMS4_9ZZZZ</name>
<evidence type="ECO:0000313" key="1">
    <source>
        <dbReference type="EMBL" id="GAH55134.1"/>
    </source>
</evidence>
<comment type="caution">
    <text evidence="1">The sequence shown here is derived from an EMBL/GenBank/DDBJ whole genome shotgun (WGS) entry which is preliminary data.</text>
</comment>
<sequence>MRNPRLTREKVDVYKIQLDSGDEIKATADHKFYLRDGTIIRTDQLKRDDSLHILTKRLSPQKGKFSVTEFNKYWRLYNRGRHEKNEHTHIASFYHNNSNPIPMDCVVHHRDFNSENNKPENLEIMGVSEHNEYHLQIEILL</sequence>